<dbReference type="Pfam" id="PF12708">
    <property type="entry name" value="Pect-lyase_RHGA_epim"/>
    <property type="match status" value="1"/>
</dbReference>
<dbReference type="InterPro" id="IPR012334">
    <property type="entry name" value="Pectin_lyas_fold"/>
</dbReference>
<name>A0A1I6XQM3_9BACT</name>
<dbReference type="STRING" id="305507.SAMN04489724_0593"/>
<keyword evidence="4" id="KW-1185">Reference proteome</keyword>
<evidence type="ECO:0000313" key="3">
    <source>
        <dbReference type="EMBL" id="SFT40034.1"/>
    </source>
</evidence>
<dbReference type="InterPro" id="IPR011050">
    <property type="entry name" value="Pectin_lyase_fold/virulence"/>
</dbReference>
<dbReference type="InterPro" id="IPR039448">
    <property type="entry name" value="Beta_helix"/>
</dbReference>
<evidence type="ECO:0000259" key="1">
    <source>
        <dbReference type="Pfam" id="PF12708"/>
    </source>
</evidence>
<sequence length="445" mass="48366">MTIYFNYTFRAILVLLLVSKLSIPSISQTVNVLDFGADPTGEYDNSSVINALVDSLAKSGGGTMFIPAGKYLLNDAIFLQSNINLKGQDLEKSIFFRDPGKGNWASTKAQALVTTLHSSINENVTVENLSVDAGFKKNELNGKGGVCLRNTHNSRISNVNTYNTWHGVAFYGYRGENANNVIDKVISTNAHASTTDDNSGRPRGVLITDFGSQAKNSISVNAGTGFYANGKDIKFLECHAENWFNDNGFYLIVDNLYVSKCTAKGGETPAKGFGSGFAIAYKKGGVIENSKAINCSNYGFRIHVPQSDTKLINNTAIGCGIGYGIETASHPFPEVSNHIELVNNTAENSGLHGFLFRQMSNSSITGNKAINGNQRGLTLSTRGAIALKDYLSGNTFSKNECFDNQQKKTQIYGFYDFSKNHIKSEAKKGKNNKIKHSSFSGIDMF</sequence>
<dbReference type="AlphaFoldDB" id="A0A1I6XQM3"/>
<feature type="domain" description="Right handed beta helix" evidence="2">
    <location>
        <begin position="207"/>
        <end position="336"/>
    </location>
</feature>
<dbReference type="Proteomes" id="UP000199673">
    <property type="component" value="Unassembled WGS sequence"/>
</dbReference>
<accession>A0A1I6XQM3</accession>
<dbReference type="InterPro" id="IPR006626">
    <property type="entry name" value="PbH1"/>
</dbReference>
<evidence type="ECO:0000313" key="4">
    <source>
        <dbReference type="Proteomes" id="UP000199673"/>
    </source>
</evidence>
<dbReference type="SUPFAM" id="SSF51126">
    <property type="entry name" value="Pectin lyase-like"/>
    <property type="match status" value="1"/>
</dbReference>
<dbReference type="Gene3D" id="2.160.20.10">
    <property type="entry name" value="Single-stranded right-handed beta-helix, Pectin lyase-like"/>
    <property type="match status" value="2"/>
</dbReference>
<protein>
    <submittedName>
        <fullName evidence="3">Right handed beta helix region</fullName>
    </submittedName>
</protein>
<evidence type="ECO:0000259" key="2">
    <source>
        <dbReference type="Pfam" id="PF13229"/>
    </source>
</evidence>
<organism evidence="3 4">
    <name type="scientific">Algoriphagus locisalis</name>
    <dbReference type="NCBI Taxonomy" id="305507"/>
    <lineage>
        <taxon>Bacteria</taxon>
        <taxon>Pseudomonadati</taxon>
        <taxon>Bacteroidota</taxon>
        <taxon>Cytophagia</taxon>
        <taxon>Cytophagales</taxon>
        <taxon>Cyclobacteriaceae</taxon>
        <taxon>Algoriphagus</taxon>
    </lineage>
</organism>
<dbReference type="SMART" id="SM00710">
    <property type="entry name" value="PbH1"/>
    <property type="match status" value="9"/>
</dbReference>
<dbReference type="RefSeq" id="WP_091691203.1">
    <property type="nucleotide sequence ID" value="NZ_FPBF01000001.1"/>
</dbReference>
<dbReference type="OrthoDB" id="818401at2"/>
<dbReference type="InterPro" id="IPR024535">
    <property type="entry name" value="RHGA/B-epi-like_pectate_lyase"/>
</dbReference>
<reference evidence="4" key="1">
    <citation type="submission" date="2016-10" db="EMBL/GenBank/DDBJ databases">
        <authorList>
            <person name="Varghese N."/>
            <person name="Submissions S."/>
        </authorList>
    </citation>
    <scope>NUCLEOTIDE SEQUENCE [LARGE SCALE GENOMIC DNA]</scope>
    <source>
        <strain evidence="4">DSM 23445</strain>
    </source>
</reference>
<dbReference type="Pfam" id="PF13229">
    <property type="entry name" value="Beta_helix"/>
    <property type="match status" value="1"/>
</dbReference>
<gene>
    <name evidence="3" type="ORF">SAMN04489724_0593</name>
</gene>
<dbReference type="EMBL" id="FPBF01000001">
    <property type="protein sequence ID" value="SFT40034.1"/>
    <property type="molecule type" value="Genomic_DNA"/>
</dbReference>
<feature type="domain" description="Rhamnogalacturonase A/B/Epimerase-like pectate lyase" evidence="1">
    <location>
        <begin position="30"/>
        <end position="133"/>
    </location>
</feature>
<proteinExistence type="predicted"/>